<dbReference type="NCBIfam" id="TIGR01727">
    <property type="entry name" value="oligo_HPY"/>
    <property type="match status" value="2"/>
</dbReference>
<gene>
    <name evidence="10" type="ORF">NMN56_010970</name>
</gene>
<dbReference type="PANTHER" id="PTHR43297:SF2">
    <property type="entry name" value="DIPEPTIDE TRANSPORT ATP-BINDING PROTEIN DPPD"/>
    <property type="match status" value="1"/>
</dbReference>
<keyword evidence="11" id="KW-1185">Reference proteome</keyword>
<dbReference type="GO" id="GO:0005524">
    <property type="term" value="F:ATP binding"/>
    <property type="evidence" value="ECO:0007669"/>
    <property type="project" value="UniProtKB-KW"/>
</dbReference>
<dbReference type="CDD" id="cd03257">
    <property type="entry name" value="ABC_NikE_OppD_transporters"/>
    <property type="match status" value="2"/>
</dbReference>
<dbReference type="InterPro" id="IPR013563">
    <property type="entry name" value="Oligopep_ABC_C"/>
</dbReference>
<sequence length="805" mass="83863">MRSGPGRSGTARNLLSVEDLHLRIAGRDRMGRDRTVHALDGVSLDLAPGEALGLVGESGSGKTMTALSILGLLPPGARVTAGRILLDTGSDGAASGGAASGGAASVGTSSGGASSGEAGPDDEGPGDEGARHVGPEGIDLAAVGEPTLRGIRGNSVGMVFQDPLSSLNPTMTIGAQVAEPLLLHRRVSRAEAREKAEETLRMVGLPQPGERMKNYPHQLSGGMRQRVAIAMALVCEPKLLIADEPTTALDVTTQHQILELIAELRERLGMALILVSHDLGVIARRVDKVAVMYGGQVAEQAPVRALFAAPRHRYTQALFAALPERAAGTDRPLATIPGLPPTLTDTLTGCRFAPRCTFATDECRTTEPVPHSTGEHVFACFHPAAPDADPATDTLAPHGPTDAPHGPIGTMNGPISTTNRRPEGAPGRADAGCGQAGDDAPLLELSGVSKEYALRGGPFTRRRDRRQVSAVADVSLTVRRGETFGIVGESGCGKSTLGRLAVGMEEPSGGAVRFGGRDMASLDRAGLRAHRREVQLMFQDSYASMDPRMRVGAILREPLVIQGIGDRAAQEQRVRELLDEVGLPRGAVHRYPHEFSGGQRQRLGLARALALAPSLVVADEPVSALDVSVQAQILNLMRDLQRDKGLSYLFISHDLAVVRYLADRVGVMYLGKLVESGPAEEVFANPLHPYTRGLLATADTADDTPDGPADDAPGTDAPVTDAPGADGARPEGAVPGGAMPGGAATPDAASPLSGETPSAADPPSGCRFRTRCPLATDLCATTPPEPTEPTGPGHQVSCHYPLIAA</sequence>
<protein>
    <submittedName>
        <fullName evidence="10">ABC transporter ATP-binding protein</fullName>
    </submittedName>
</protein>
<dbReference type="InterPro" id="IPR003593">
    <property type="entry name" value="AAA+_ATPase"/>
</dbReference>
<evidence type="ECO:0000259" key="9">
    <source>
        <dbReference type="PROSITE" id="PS50893"/>
    </source>
</evidence>
<dbReference type="InterPro" id="IPR017871">
    <property type="entry name" value="ABC_transporter-like_CS"/>
</dbReference>
<dbReference type="NCBIfam" id="NF008453">
    <property type="entry name" value="PRK11308.1"/>
    <property type="match status" value="4"/>
</dbReference>
<dbReference type="SMART" id="SM00382">
    <property type="entry name" value="AAA"/>
    <property type="match status" value="2"/>
</dbReference>
<keyword evidence="4" id="KW-1003">Cell membrane</keyword>
<feature type="domain" description="ABC transporter" evidence="9">
    <location>
        <begin position="15"/>
        <end position="319"/>
    </location>
</feature>
<evidence type="ECO:0000256" key="6">
    <source>
        <dbReference type="ARBA" id="ARBA00022840"/>
    </source>
</evidence>
<dbReference type="InterPro" id="IPR003439">
    <property type="entry name" value="ABC_transporter-like_ATP-bd"/>
</dbReference>
<reference evidence="10 11" key="1">
    <citation type="submission" date="2023-05" db="EMBL/GenBank/DDBJ databases">
        <title>Streptantibioticus silvisoli sp. nov., acidotolerant actinomycetes 1 from pine litter.</title>
        <authorList>
            <person name="Swiecimska M."/>
            <person name="Golinska P."/>
            <person name="Sangal V."/>
            <person name="Wachnowicz B."/>
            <person name="Goodfellow M."/>
        </authorList>
    </citation>
    <scope>NUCLEOTIDE SEQUENCE [LARGE SCALE GENOMIC DNA]</scope>
    <source>
        <strain evidence="10 11">DSM 42109</strain>
    </source>
</reference>
<evidence type="ECO:0000256" key="8">
    <source>
        <dbReference type="SAM" id="MobiDB-lite"/>
    </source>
</evidence>
<dbReference type="RefSeq" id="WP_274044182.1">
    <property type="nucleotide sequence ID" value="NZ_JANCPR020000009.1"/>
</dbReference>
<evidence type="ECO:0000256" key="5">
    <source>
        <dbReference type="ARBA" id="ARBA00022741"/>
    </source>
</evidence>
<name>A0ABT6ZUC5_9ACTN</name>
<feature type="region of interest" description="Disordered" evidence="8">
    <location>
        <begin position="92"/>
        <end position="134"/>
    </location>
</feature>
<comment type="similarity">
    <text evidence="2">Belongs to the ABC transporter superfamily.</text>
</comment>
<dbReference type="EMBL" id="JANCPR020000009">
    <property type="protein sequence ID" value="MDJ1132462.1"/>
    <property type="molecule type" value="Genomic_DNA"/>
</dbReference>
<feature type="region of interest" description="Disordered" evidence="8">
    <location>
        <begin position="389"/>
        <end position="408"/>
    </location>
</feature>
<feature type="compositionally biased region" description="Low complexity" evidence="8">
    <location>
        <begin position="710"/>
        <end position="723"/>
    </location>
</feature>
<dbReference type="Pfam" id="PF00005">
    <property type="entry name" value="ABC_tran"/>
    <property type="match status" value="3"/>
</dbReference>
<keyword evidence="5" id="KW-0547">Nucleotide-binding</keyword>
<feature type="compositionally biased region" description="Acidic residues" evidence="8">
    <location>
        <begin position="700"/>
        <end position="709"/>
    </location>
</feature>
<dbReference type="Pfam" id="PF08352">
    <property type="entry name" value="oligo_HPY"/>
    <property type="match status" value="3"/>
</dbReference>
<keyword evidence="7" id="KW-0472">Membrane</keyword>
<feature type="domain" description="ABC transporter" evidence="9">
    <location>
        <begin position="454"/>
        <end position="695"/>
    </location>
</feature>
<dbReference type="Proteomes" id="UP001214441">
    <property type="component" value="Unassembled WGS sequence"/>
</dbReference>
<dbReference type="PROSITE" id="PS50893">
    <property type="entry name" value="ABC_TRANSPORTER_2"/>
    <property type="match status" value="2"/>
</dbReference>
<evidence type="ECO:0000313" key="11">
    <source>
        <dbReference type="Proteomes" id="UP001214441"/>
    </source>
</evidence>
<proteinExistence type="inferred from homology"/>
<dbReference type="NCBIfam" id="NF007739">
    <property type="entry name" value="PRK10419.1"/>
    <property type="match status" value="3"/>
</dbReference>
<evidence type="ECO:0000256" key="1">
    <source>
        <dbReference type="ARBA" id="ARBA00004202"/>
    </source>
</evidence>
<dbReference type="InterPro" id="IPR027417">
    <property type="entry name" value="P-loop_NTPase"/>
</dbReference>
<accession>A0ABT6ZUC5</accession>
<evidence type="ECO:0000256" key="3">
    <source>
        <dbReference type="ARBA" id="ARBA00022448"/>
    </source>
</evidence>
<evidence type="ECO:0000256" key="4">
    <source>
        <dbReference type="ARBA" id="ARBA00022475"/>
    </source>
</evidence>
<evidence type="ECO:0000313" key="10">
    <source>
        <dbReference type="EMBL" id="MDJ1132462.1"/>
    </source>
</evidence>
<keyword evidence="3" id="KW-0813">Transport</keyword>
<dbReference type="PROSITE" id="PS00211">
    <property type="entry name" value="ABC_TRANSPORTER_1"/>
    <property type="match status" value="2"/>
</dbReference>
<dbReference type="Gene3D" id="3.40.50.300">
    <property type="entry name" value="P-loop containing nucleotide triphosphate hydrolases"/>
    <property type="match status" value="2"/>
</dbReference>
<comment type="subcellular location">
    <subcellularLocation>
        <location evidence="1">Cell membrane</location>
        <topology evidence="1">Peripheral membrane protein</topology>
    </subcellularLocation>
</comment>
<comment type="caution">
    <text evidence="10">The sequence shown here is derived from an EMBL/GenBank/DDBJ whole genome shotgun (WGS) entry which is preliminary data.</text>
</comment>
<feature type="region of interest" description="Disordered" evidence="8">
    <location>
        <begin position="698"/>
        <end position="766"/>
    </location>
</feature>
<organism evidence="10 11">
    <name type="scientific">Streptomyces iconiensis</name>
    <dbReference type="NCBI Taxonomy" id="1384038"/>
    <lineage>
        <taxon>Bacteria</taxon>
        <taxon>Bacillati</taxon>
        <taxon>Actinomycetota</taxon>
        <taxon>Actinomycetes</taxon>
        <taxon>Kitasatosporales</taxon>
        <taxon>Streptomycetaceae</taxon>
        <taxon>Streptomyces</taxon>
    </lineage>
</organism>
<dbReference type="InterPro" id="IPR050388">
    <property type="entry name" value="ABC_Ni/Peptide_Import"/>
</dbReference>
<dbReference type="SUPFAM" id="SSF52540">
    <property type="entry name" value="P-loop containing nucleoside triphosphate hydrolases"/>
    <property type="match status" value="2"/>
</dbReference>
<evidence type="ECO:0000256" key="7">
    <source>
        <dbReference type="ARBA" id="ARBA00023136"/>
    </source>
</evidence>
<evidence type="ECO:0000256" key="2">
    <source>
        <dbReference type="ARBA" id="ARBA00005417"/>
    </source>
</evidence>
<dbReference type="PANTHER" id="PTHR43297">
    <property type="entry name" value="OLIGOPEPTIDE TRANSPORT ATP-BINDING PROTEIN APPD"/>
    <property type="match status" value="1"/>
</dbReference>
<keyword evidence="6 10" id="KW-0067">ATP-binding</keyword>